<dbReference type="EMBL" id="MPUH01000090">
    <property type="protein sequence ID" value="OMJ91045.1"/>
    <property type="molecule type" value="Genomic_DNA"/>
</dbReference>
<dbReference type="AlphaFoldDB" id="A0A1R2CPY2"/>
<organism evidence="2 3">
    <name type="scientific">Stentor coeruleus</name>
    <dbReference type="NCBI Taxonomy" id="5963"/>
    <lineage>
        <taxon>Eukaryota</taxon>
        <taxon>Sar</taxon>
        <taxon>Alveolata</taxon>
        <taxon>Ciliophora</taxon>
        <taxon>Postciliodesmatophora</taxon>
        <taxon>Heterotrichea</taxon>
        <taxon>Heterotrichida</taxon>
        <taxon>Stentoridae</taxon>
        <taxon>Stentor</taxon>
    </lineage>
</organism>
<keyword evidence="1" id="KW-0472">Membrane</keyword>
<dbReference type="OrthoDB" id="437584at2759"/>
<keyword evidence="1" id="KW-1133">Transmembrane helix</keyword>
<reference evidence="2 3" key="1">
    <citation type="submission" date="2016-11" db="EMBL/GenBank/DDBJ databases">
        <title>The macronuclear genome of Stentor coeruleus: a giant cell with tiny introns.</title>
        <authorList>
            <person name="Slabodnick M."/>
            <person name="Ruby J.G."/>
            <person name="Reiff S.B."/>
            <person name="Swart E.C."/>
            <person name="Gosai S."/>
            <person name="Prabakaran S."/>
            <person name="Witkowska E."/>
            <person name="Larue G.E."/>
            <person name="Fisher S."/>
            <person name="Freeman R.M."/>
            <person name="Gunawardena J."/>
            <person name="Chu W."/>
            <person name="Stover N.A."/>
            <person name="Gregory B.D."/>
            <person name="Nowacki M."/>
            <person name="Derisi J."/>
            <person name="Roy S.W."/>
            <person name="Marshall W.F."/>
            <person name="Sood P."/>
        </authorList>
    </citation>
    <scope>NUCLEOTIDE SEQUENCE [LARGE SCALE GENOMIC DNA]</scope>
    <source>
        <strain evidence="2">WM001</strain>
    </source>
</reference>
<dbReference type="Proteomes" id="UP000187209">
    <property type="component" value="Unassembled WGS sequence"/>
</dbReference>
<sequence>MFRSFDSDMNTDFFPSLTNSWLIILGNWDNPNDPDFFSLIMFFATLLNPIISLNLLIAILSDTYERVSEDEVIADGQELAGMIIEIETLMFWARGNNRKTFLHFMEDDNVDDEVEEDLNKIINNMRTKIFYINSHFRLHDISRQKLKDAFDKGEQDLSLKLGNLLRK</sequence>
<feature type="transmembrane region" description="Helical" evidence="1">
    <location>
        <begin position="36"/>
        <end position="60"/>
    </location>
</feature>
<keyword evidence="3" id="KW-1185">Reference proteome</keyword>
<accession>A0A1R2CPY2</accession>
<name>A0A1R2CPY2_9CILI</name>
<evidence type="ECO:0000313" key="2">
    <source>
        <dbReference type="EMBL" id="OMJ91045.1"/>
    </source>
</evidence>
<evidence type="ECO:0008006" key="4">
    <source>
        <dbReference type="Google" id="ProtNLM"/>
    </source>
</evidence>
<comment type="caution">
    <text evidence="2">The sequence shown here is derived from an EMBL/GenBank/DDBJ whole genome shotgun (WGS) entry which is preliminary data.</text>
</comment>
<evidence type="ECO:0000256" key="1">
    <source>
        <dbReference type="SAM" id="Phobius"/>
    </source>
</evidence>
<proteinExistence type="predicted"/>
<evidence type="ECO:0000313" key="3">
    <source>
        <dbReference type="Proteomes" id="UP000187209"/>
    </source>
</evidence>
<gene>
    <name evidence="2" type="ORF">SteCoe_6513</name>
</gene>
<keyword evidence="1" id="KW-0812">Transmembrane</keyword>
<protein>
    <recommendedName>
        <fullName evidence="4">Ion transport domain-containing protein</fullName>
    </recommendedName>
</protein>